<dbReference type="Proteomes" id="UP001346149">
    <property type="component" value="Unassembled WGS sequence"/>
</dbReference>
<name>A0AAN7LDQ6_TRANT</name>
<accession>A0AAN7LDQ6</accession>
<feature type="region of interest" description="Disordered" evidence="1">
    <location>
        <begin position="73"/>
        <end position="106"/>
    </location>
</feature>
<gene>
    <name evidence="2" type="ORF">SAY86_006320</name>
</gene>
<reference evidence="2 3" key="1">
    <citation type="journal article" date="2023" name="Hortic Res">
        <title>Pangenome of water caltrop reveals structural variations and asymmetric subgenome divergence after allopolyploidization.</title>
        <authorList>
            <person name="Zhang X."/>
            <person name="Chen Y."/>
            <person name="Wang L."/>
            <person name="Yuan Y."/>
            <person name="Fang M."/>
            <person name="Shi L."/>
            <person name="Lu R."/>
            <person name="Comes H.P."/>
            <person name="Ma Y."/>
            <person name="Chen Y."/>
            <person name="Huang G."/>
            <person name="Zhou Y."/>
            <person name="Zheng Z."/>
            <person name="Qiu Y."/>
        </authorList>
    </citation>
    <scope>NUCLEOTIDE SEQUENCE [LARGE SCALE GENOMIC DNA]</scope>
    <source>
        <strain evidence="2">F231</strain>
    </source>
</reference>
<evidence type="ECO:0000256" key="1">
    <source>
        <dbReference type="SAM" id="MobiDB-lite"/>
    </source>
</evidence>
<organism evidence="2 3">
    <name type="scientific">Trapa natans</name>
    <name type="common">Water chestnut</name>
    <dbReference type="NCBI Taxonomy" id="22666"/>
    <lineage>
        <taxon>Eukaryota</taxon>
        <taxon>Viridiplantae</taxon>
        <taxon>Streptophyta</taxon>
        <taxon>Embryophyta</taxon>
        <taxon>Tracheophyta</taxon>
        <taxon>Spermatophyta</taxon>
        <taxon>Magnoliopsida</taxon>
        <taxon>eudicotyledons</taxon>
        <taxon>Gunneridae</taxon>
        <taxon>Pentapetalae</taxon>
        <taxon>rosids</taxon>
        <taxon>malvids</taxon>
        <taxon>Myrtales</taxon>
        <taxon>Lythraceae</taxon>
        <taxon>Trapa</taxon>
    </lineage>
</organism>
<comment type="caution">
    <text evidence="2">The sequence shown here is derived from an EMBL/GenBank/DDBJ whole genome shotgun (WGS) entry which is preliminary data.</text>
</comment>
<evidence type="ECO:0000313" key="2">
    <source>
        <dbReference type="EMBL" id="KAK4778792.1"/>
    </source>
</evidence>
<feature type="compositionally biased region" description="Pro residues" evidence="1">
    <location>
        <begin position="77"/>
        <end position="86"/>
    </location>
</feature>
<protein>
    <submittedName>
        <fullName evidence="2">Uncharacterized protein</fullName>
    </submittedName>
</protein>
<keyword evidence="3" id="KW-1185">Reference proteome</keyword>
<evidence type="ECO:0000313" key="3">
    <source>
        <dbReference type="Proteomes" id="UP001346149"/>
    </source>
</evidence>
<sequence length="106" mass="11442">MGHFFKRAQDILTACKTYIKGAQVGSLTKGGEQNADEDGQPSQFRQTVAGYIRILTRAFVKIGVKDCQELLTYSLPPSSPPPPPPAEQETGRKADGVTENQASSMS</sequence>
<dbReference type="AlphaFoldDB" id="A0AAN7LDQ6"/>
<dbReference type="EMBL" id="JAXQNO010000017">
    <property type="protein sequence ID" value="KAK4778792.1"/>
    <property type="molecule type" value="Genomic_DNA"/>
</dbReference>
<proteinExistence type="predicted"/>